<dbReference type="SUPFAM" id="SSF48576">
    <property type="entry name" value="Terpenoid synthases"/>
    <property type="match status" value="1"/>
</dbReference>
<gene>
    <name evidence="1" type="ORF">S01H1_85508</name>
</gene>
<sequence>DRRCSKHLAEAIFMVQNSDILEESYAVARDFAQRARAALEPLPDTSACHALSDIADYVLERRA</sequence>
<protein>
    <recommendedName>
        <fullName evidence="2">Polyprenyl synthetase</fullName>
    </recommendedName>
</protein>
<evidence type="ECO:0000313" key="1">
    <source>
        <dbReference type="EMBL" id="GAG41916.1"/>
    </source>
</evidence>
<accession>X0YZP9</accession>
<dbReference type="InterPro" id="IPR008949">
    <property type="entry name" value="Isoprenoid_synthase_dom_sf"/>
</dbReference>
<dbReference type="EMBL" id="BARS01058760">
    <property type="protein sequence ID" value="GAG41916.1"/>
    <property type="molecule type" value="Genomic_DNA"/>
</dbReference>
<comment type="caution">
    <text evidence="1">The sequence shown here is derived from an EMBL/GenBank/DDBJ whole genome shotgun (WGS) entry which is preliminary data.</text>
</comment>
<dbReference type="Gene3D" id="1.10.600.10">
    <property type="entry name" value="Farnesyl Diphosphate Synthase"/>
    <property type="match status" value="1"/>
</dbReference>
<name>X0YZP9_9ZZZZ</name>
<evidence type="ECO:0008006" key="2">
    <source>
        <dbReference type="Google" id="ProtNLM"/>
    </source>
</evidence>
<proteinExistence type="predicted"/>
<dbReference type="AlphaFoldDB" id="X0YZP9"/>
<feature type="non-terminal residue" evidence="1">
    <location>
        <position position="1"/>
    </location>
</feature>
<organism evidence="1">
    <name type="scientific">marine sediment metagenome</name>
    <dbReference type="NCBI Taxonomy" id="412755"/>
    <lineage>
        <taxon>unclassified sequences</taxon>
        <taxon>metagenomes</taxon>
        <taxon>ecological metagenomes</taxon>
    </lineage>
</organism>
<reference evidence="1" key="1">
    <citation type="journal article" date="2014" name="Front. Microbiol.">
        <title>High frequency of phylogenetically diverse reductive dehalogenase-homologous genes in deep subseafloor sedimentary metagenomes.</title>
        <authorList>
            <person name="Kawai M."/>
            <person name="Futagami T."/>
            <person name="Toyoda A."/>
            <person name="Takaki Y."/>
            <person name="Nishi S."/>
            <person name="Hori S."/>
            <person name="Arai W."/>
            <person name="Tsubouchi T."/>
            <person name="Morono Y."/>
            <person name="Uchiyama I."/>
            <person name="Ito T."/>
            <person name="Fujiyama A."/>
            <person name="Inagaki F."/>
            <person name="Takami H."/>
        </authorList>
    </citation>
    <scope>NUCLEOTIDE SEQUENCE</scope>
    <source>
        <strain evidence="1">Expedition CK06-06</strain>
    </source>
</reference>